<dbReference type="GO" id="GO:0003677">
    <property type="term" value="F:DNA binding"/>
    <property type="evidence" value="ECO:0007669"/>
    <property type="project" value="UniProtKB-KW"/>
</dbReference>
<name>A0AAP4U1Q9_9GAMM</name>
<dbReference type="InterPro" id="IPR000847">
    <property type="entry name" value="LysR_HTH_N"/>
</dbReference>
<keyword evidence="4" id="KW-0804">Transcription</keyword>
<dbReference type="AlphaFoldDB" id="A0AAP4U1Q9"/>
<feature type="domain" description="HTH lysR-type" evidence="5">
    <location>
        <begin position="1"/>
        <end position="58"/>
    </location>
</feature>
<evidence type="ECO:0000313" key="6">
    <source>
        <dbReference type="EMBL" id="MDO6672971.1"/>
    </source>
</evidence>
<dbReference type="GO" id="GO:0005829">
    <property type="term" value="C:cytosol"/>
    <property type="evidence" value="ECO:0007669"/>
    <property type="project" value="TreeGrafter"/>
</dbReference>
<comment type="caution">
    <text evidence="6">The sequence shown here is derived from an EMBL/GenBank/DDBJ whole genome shotgun (WGS) entry which is preliminary data.</text>
</comment>
<proteinExistence type="inferred from homology"/>
<dbReference type="PROSITE" id="PS50931">
    <property type="entry name" value="HTH_LYSR"/>
    <property type="match status" value="1"/>
</dbReference>
<keyword evidence="2" id="KW-0805">Transcription regulation</keyword>
<dbReference type="SUPFAM" id="SSF53850">
    <property type="entry name" value="Periplasmic binding protein-like II"/>
    <property type="match status" value="1"/>
</dbReference>
<dbReference type="InterPro" id="IPR050950">
    <property type="entry name" value="HTH-type_LysR_regulators"/>
</dbReference>
<dbReference type="PANTHER" id="PTHR30419">
    <property type="entry name" value="HTH-TYPE TRANSCRIPTIONAL REGULATOR YBHD"/>
    <property type="match status" value="1"/>
</dbReference>
<dbReference type="InterPro" id="IPR036390">
    <property type="entry name" value="WH_DNA-bd_sf"/>
</dbReference>
<sequence>MDHRQLSFLVALASERHFGRAARVCHVTQPTLSARLKQLEEELGTALILRGHRFEGFTPEGERVLTHARRILAELDELKGDLSPDAVLTGRLSLGVVPSALAAVGEFLPRLREAFPQLSLRLRELSTSSLAQGLEDGELDLAVGYPAAPAMSGFACRPLYQEHSALIASQTHFRLPDAPQWECLRDYPLVLLTPEMQQRRRLNQQFELLGLQPSPLLEANSISSLGVMLEAGLGVSVLAENLADSRLGEGLIARRLPGEGETVGLLWRSGQQRSRRLNAVLELLRSLPHSAGVAD</sequence>
<evidence type="ECO:0000256" key="4">
    <source>
        <dbReference type="ARBA" id="ARBA00023163"/>
    </source>
</evidence>
<dbReference type="PANTHER" id="PTHR30419:SF31">
    <property type="entry name" value="BLR3139 PROTEIN"/>
    <property type="match status" value="1"/>
</dbReference>
<dbReference type="InterPro" id="IPR036388">
    <property type="entry name" value="WH-like_DNA-bd_sf"/>
</dbReference>
<evidence type="ECO:0000256" key="3">
    <source>
        <dbReference type="ARBA" id="ARBA00023125"/>
    </source>
</evidence>
<dbReference type="EMBL" id="JAUORK010000018">
    <property type="protein sequence ID" value="MDO6672971.1"/>
    <property type="molecule type" value="Genomic_DNA"/>
</dbReference>
<dbReference type="Gene3D" id="3.40.190.290">
    <property type="match status" value="1"/>
</dbReference>
<organism evidence="6 7">
    <name type="scientific">Cobetia amphilecti</name>
    <dbReference type="NCBI Taxonomy" id="1055104"/>
    <lineage>
        <taxon>Bacteria</taxon>
        <taxon>Pseudomonadati</taxon>
        <taxon>Pseudomonadota</taxon>
        <taxon>Gammaproteobacteria</taxon>
        <taxon>Oceanospirillales</taxon>
        <taxon>Halomonadaceae</taxon>
        <taxon>Cobetia</taxon>
    </lineage>
</organism>
<gene>
    <name evidence="6" type="ORF">Q4535_12690</name>
</gene>
<dbReference type="FunFam" id="1.10.10.10:FF:000001">
    <property type="entry name" value="LysR family transcriptional regulator"/>
    <property type="match status" value="1"/>
</dbReference>
<dbReference type="Pfam" id="PF03466">
    <property type="entry name" value="LysR_substrate"/>
    <property type="match status" value="1"/>
</dbReference>
<keyword evidence="3" id="KW-0238">DNA-binding</keyword>
<dbReference type="PRINTS" id="PR00039">
    <property type="entry name" value="HTHLYSR"/>
</dbReference>
<dbReference type="Proteomes" id="UP001170481">
    <property type="component" value="Unassembled WGS sequence"/>
</dbReference>
<reference evidence="6" key="1">
    <citation type="submission" date="2023-07" db="EMBL/GenBank/DDBJ databases">
        <title>Genome content predicts the carbon catabolic preferences of heterotrophic bacteria.</title>
        <authorList>
            <person name="Gralka M."/>
        </authorList>
    </citation>
    <scope>NUCLEOTIDE SEQUENCE</scope>
    <source>
        <strain evidence="6">C2R13</strain>
    </source>
</reference>
<evidence type="ECO:0000256" key="2">
    <source>
        <dbReference type="ARBA" id="ARBA00023015"/>
    </source>
</evidence>
<evidence type="ECO:0000259" key="5">
    <source>
        <dbReference type="PROSITE" id="PS50931"/>
    </source>
</evidence>
<dbReference type="InterPro" id="IPR005119">
    <property type="entry name" value="LysR_subst-bd"/>
</dbReference>
<dbReference type="CDD" id="cd05466">
    <property type="entry name" value="PBP2_LTTR_substrate"/>
    <property type="match status" value="1"/>
</dbReference>
<comment type="similarity">
    <text evidence="1">Belongs to the LysR transcriptional regulatory family.</text>
</comment>
<accession>A0AAP4U1Q9</accession>
<evidence type="ECO:0000313" key="7">
    <source>
        <dbReference type="Proteomes" id="UP001170481"/>
    </source>
</evidence>
<dbReference type="GO" id="GO:0003700">
    <property type="term" value="F:DNA-binding transcription factor activity"/>
    <property type="evidence" value="ECO:0007669"/>
    <property type="project" value="InterPro"/>
</dbReference>
<protein>
    <submittedName>
        <fullName evidence="6">LysR family transcriptional regulator</fullName>
    </submittedName>
</protein>
<dbReference type="SUPFAM" id="SSF46785">
    <property type="entry name" value="Winged helix' DNA-binding domain"/>
    <property type="match status" value="1"/>
</dbReference>
<dbReference type="RefSeq" id="WP_303570606.1">
    <property type="nucleotide sequence ID" value="NZ_JAUORK010000018.1"/>
</dbReference>
<evidence type="ECO:0000256" key="1">
    <source>
        <dbReference type="ARBA" id="ARBA00009437"/>
    </source>
</evidence>
<dbReference type="Pfam" id="PF00126">
    <property type="entry name" value="HTH_1"/>
    <property type="match status" value="1"/>
</dbReference>
<dbReference type="Gene3D" id="1.10.10.10">
    <property type="entry name" value="Winged helix-like DNA-binding domain superfamily/Winged helix DNA-binding domain"/>
    <property type="match status" value="1"/>
</dbReference>